<dbReference type="InterPro" id="IPR002509">
    <property type="entry name" value="NODB_dom"/>
</dbReference>
<dbReference type="Proteomes" id="UP001213000">
    <property type="component" value="Unassembled WGS sequence"/>
</dbReference>
<keyword evidence="8" id="KW-0170">Cobalt</keyword>
<dbReference type="GO" id="GO:0004099">
    <property type="term" value="F:chitin deacetylase activity"/>
    <property type="evidence" value="ECO:0007669"/>
    <property type="project" value="UniProtKB-EC"/>
</dbReference>
<evidence type="ECO:0000256" key="12">
    <source>
        <dbReference type="ARBA" id="ARBA00024056"/>
    </source>
</evidence>
<evidence type="ECO:0000256" key="1">
    <source>
        <dbReference type="ARBA" id="ARBA00001941"/>
    </source>
</evidence>
<evidence type="ECO:0000256" key="11">
    <source>
        <dbReference type="ARBA" id="ARBA00023326"/>
    </source>
</evidence>
<feature type="compositionally biased region" description="Low complexity" evidence="14">
    <location>
        <begin position="375"/>
        <end position="387"/>
    </location>
</feature>
<reference evidence="17" key="1">
    <citation type="submission" date="2022-07" db="EMBL/GenBank/DDBJ databases">
        <title>Genome Sequence of Leucocoprinus birnbaumii.</title>
        <authorList>
            <person name="Buettner E."/>
        </authorList>
    </citation>
    <scope>NUCLEOTIDE SEQUENCE</scope>
    <source>
        <strain evidence="17">VT141</strain>
    </source>
</reference>
<keyword evidence="9" id="KW-0449">Lipoprotein</keyword>
<evidence type="ECO:0000256" key="4">
    <source>
        <dbReference type="ARBA" id="ARBA00022622"/>
    </source>
</evidence>
<keyword evidence="18" id="KW-1185">Reference proteome</keyword>
<keyword evidence="4" id="KW-0336">GPI-anchor</keyword>
<keyword evidence="6" id="KW-0472">Membrane</keyword>
<keyword evidence="5" id="KW-0146">Chitin degradation</keyword>
<evidence type="ECO:0000256" key="6">
    <source>
        <dbReference type="ARBA" id="ARBA00023136"/>
    </source>
</evidence>
<dbReference type="Pfam" id="PF01522">
    <property type="entry name" value="Polysacc_deac_1"/>
    <property type="match status" value="1"/>
</dbReference>
<keyword evidence="10" id="KW-0961">Cell wall biogenesis/degradation</keyword>
<keyword evidence="11" id="KW-0624">Polysaccharide degradation</keyword>
<proteinExistence type="predicted"/>
<evidence type="ECO:0000313" key="18">
    <source>
        <dbReference type="Proteomes" id="UP001213000"/>
    </source>
</evidence>
<dbReference type="EC" id="3.5.1.41" evidence="12"/>
<feature type="domain" description="NodB homology" evidence="16">
    <location>
        <begin position="143"/>
        <end position="329"/>
    </location>
</feature>
<dbReference type="InterPro" id="IPR050248">
    <property type="entry name" value="Polysacc_deacetylase_ArnD"/>
</dbReference>
<evidence type="ECO:0000256" key="14">
    <source>
        <dbReference type="SAM" id="MobiDB-lite"/>
    </source>
</evidence>
<evidence type="ECO:0000259" key="16">
    <source>
        <dbReference type="PROSITE" id="PS51677"/>
    </source>
</evidence>
<keyword evidence="7" id="KW-0119">Carbohydrate metabolism</keyword>
<evidence type="ECO:0000256" key="15">
    <source>
        <dbReference type="SAM" id="SignalP"/>
    </source>
</evidence>
<keyword evidence="15" id="KW-0732">Signal</keyword>
<dbReference type="GO" id="GO:0005886">
    <property type="term" value="C:plasma membrane"/>
    <property type="evidence" value="ECO:0007669"/>
    <property type="project" value="UniProtKB-SubCell"/>
</dbReference>
<comment type="caution">
    <text evidence="17">The sequence shown here is derived from an EMBL/GenBank/DDBJ whole genome shotgun (WGS) entry which is preliminary data.</text>
</comment>
<dbReference type="GO" id="GO:0098552">
    <property type="term" value="C:side of membrane"/>
    <property type="evidence" value="ECO:0007669"/>
    <property type="project" value="UniProtKB-KW"/>
</dbReference>
<accession>A0AAD5YMK7</accession>
<feature type="region of interest" description="Disordered" evidence="14">
    <location>
        <begin position="367"/>
        <end position="396"/>
    </location>
</feature>
<dbReference type="GO" id="GO:0071555">
    <property type="term" value="P:cell wall organization"/>
    <property type="evidence" value="ECO:0007669"/>
    <property type="project" value="UniProtKB-KW"/>
</dbReference>
<feature type="region of interest" description="Disordered" evidence="14">
    <location>
        <begin position="97"/>
        <end position="119"/>
    </location>
</feature>
<evidence type="ECO:0000256" key="2">
    <source>
        <dbReference type="ARBA" id="ARBA00004609"/>
    </source>
</evidence>
<evidence type="ECO:0000256" key="8">
    <source>
        <dbReference type="ARBA" id="ARBA00023285"/>
    </source>
</evidence>
<dbReference type="GO" id="GO:0009272">
    <property type="term" value="P:fungal-type cell wall biogenesis"/>
    <property type="evidence" value="ECO:0007669"/>
    <property type="project" value="UniProtKB-ARBA"/>
</dbReference>
<keyword evidence="4" id="KW-0325">Glycoprotein</keyword>
<dbReference type="Gene3D" id="3.20.20.370">
    <property type="entry name" value="Glycoside hydrolase/deacetylase"/>
    <property type="match status" value="1"/>
</dbReference>
<sequence>MLLASLLLVAPAVLAVTVPSSEAHDHTVSRSLGARWYHDEDHPVHSLFRRGGMTDGITYPAPGSLTWSANFPKSSPDASTLPQAWVNALDAAVKAGKIPDISPSEQEHGKDPTYPGHDPMSPEICSSTYKCINTAAWWDGPEGYYASSFDDGPQPTTDKLVDFLQSKSVHTTHFMIGTNILQYSAQFVKAFNAGDDIAVHTYTHPYMTTLSNEEVVAQLGWTMELIHNSTGGRVPRFWRPPYGDSDNRVTAIAKEVFGLETVIWNEDTEDWSLGYGGTTLENIAKQMQEWLARPKAPGLVVLEHEDSDDAYNAFVDAFPKILENGWKFESLARLFGQGQAYQNANDNFSEVKPYDILNGPSNGSIIMPQSSMVAPSGPSPSDTGSPTAGNLAASSPTPEIATNAAASAWDRASSPQWILTAMLGASVMTVVTLWV</sequence>
<evidence type="ECO:0000256" key="10">
    <source>
        <dbReference type="ARBA" id="ARBA00023316"/>
    </source>
</evidence>
<feature type="chain" id="PRO_5042242517" description="chitin deacetylase" evidence="15">
    <location>
        <begin position="16"/>
        <end position="435"/>
    </location>
</feature>
<evidence type="ECO:0000256" key="9">
    <source>
        <dbReference type="ARBA" id="ARBA00023288"/>
    </source>
</evidence>
<comment type="subcellular location">
    <subcellularLocation>
        <location evidence="2">Cell membrane</location>
        <topology evidence="2">Lipid-anchor</topology>
        <topology evidence="2">GPI-anchor</topology>
    </subcellularLocation>
</comment>
<dbReference type="EMBL" id="JANIEX010000776">
    <property type="protein sequence ID" value="KAJ3563277.1"/>
    <property type="molecule type" value="Genomic_DNA"/>
</dbReference>
<dbReference type="PANTHER" id="PTHR10587">
    <property type="entry name" value="GLYCOSYL TRANSFERASE-RELATED"/>
    <property type="match status" value="1"/>
</dbReference>
<evidence type="ECO:0000256" key="3">
    <source>
        <dbReference type="ARBA" id="ARBA00022475"/>
    </source>
</evidence>
<dbReference type="SUPFAM" id="SSF88713">
    <property type="entry name" value="Glycoside hydrolase/deacetylase"/>
    <property type="match status" value="1"/>
</dbReference>
<dbReference type="PANTHER" id="PTHR10587:SF135">
    <property type="entry name" value="CHITIN DEACETYLASE 3"/>
    <property type="match status" value="1"/>
</dbReference>
<feature type="signal peptide" evidence="15">
    <location>
        <begin position="1"/>
        <end position="15"/>
    </location>
</feature>
<comment type="catalytic activity">
    <reaction evidence="13">
        <text>[(1-&gt;4)-N-acetyl-beta-D-glucosaminyl](n) + n H2O = chitosan + n acetate</text>
        <dbReference type="Rhea" id="RHEA:10464"/>
        <dbReference type="Rhea" id="RHEA-COMP:9593"/>
        <dbReference type="Rhea" id="RHEA-COMP:9597"/>
        <dbReference type="ChEBI" id="CHEBI:15377"/>
        <dbReference type="ChEBI" id="CHEBI:17029"/>
        <dbReference type="ChEBI" id="CHEBI:30089"/>
        <dbReference type="ChEBI" id="CHEBI:57704"/>
        <dbReference type="EC" id="3.5.1.41"/>
    </reaction>
    <physiologicalReaction direction="left-to-right" evidence="13">
        <dbReference type="Rhea" id="RHEA:10465"/>
    </physiologicalReaction>
</comment>
<dbReference type="PROSITE" id="PS51677">
    <property type="entry name" value="NODB"/>
    <property type="match status" value="1"/>
</dbReference>
<evidence type="ECO:0000313" key="17">
    <source>
        <dbReference type="EMBL" id="KAJ3563277.1"/>
    </source>
</evidence>
<protein>
    <recommendedName>
        <fullName evidence="12">chitin deacetylase</fullName>
        <ecNumber evidence="12">3.5.1.41</ecNumber>
    </recommendedName>
</protein>
<gene>
    <name evidence="17" type="ORF">NP233_g9041</name>
</gene>
<evidence type="ECO:0000256" key="5">
    <source>
        <dbReference type="ARBA" id="ARBA00023024"/>
    </source>
</evidence>
<evidence type="ECO:0000256" key="7">
    <source>
        <dbReference type="ARBA" id="ARBA00023277"/>
    </source>
</evidence>
<evidence type="ECO:0000256" key="13">
    <source>
        <dbReference type="ARBA" id="ARBA00048494"/>
    </source>
</evidence>
<dbReference type="AlphaFoldDB" id="A0AAD5YMK7"/>
<name>A0AAD5YMK7_9AGAR</name>
<dbReference type="GO" id="GO:0000272">
    <property type="term" value="P:polysaccharide catabolic process"/>
    <property type="evidence" value="ECO:0007669"/>
    <property type="project" value="UniProtKB-KW"/>
</dbReference>
<organism evidence="17 18">
    <name type="scientific">Leucocoprinus birnbaumii</name>
    <dbReference type="NCBI Taxonomy" id="56174"/>
    <lineage>
        <taxon>Eukaryota</taxon>
        <taxon>Fungi</taxon>
        <taxon>Dikarya</taxon>
        <taxon>Basidiomycota</taxon>
        <taxon>Agaricomycotina</taxon>
        <taxon>Agaricomycetes</taxon>
        <taxon>Agaricomycetidae</taxon>
        <taxon>Agaricales</taxon>
        <taxon>Agaricineae</taxon>
        <taxon>Agaricaceae</taxon>
        <taxon>Leucocoprinus</taxon>
    </lineage>
</organism>
<dbReference type="InterPro" id="IPR011330">
    <property type="entry name" value="Glyco_hydro/deAcase_b/a-brl"/>
</dbReference>
<comment type="cofactor">
    <cofactor evidence="1">
        <name>Co(2+)</name>
        <dbReference type="ChEBI" id="CHEBI:48828"/>
    </cofactor>
</comment>
<keyword evidence="3" id="KW-1003">Cell membrane</keyword>
<dbReference type="GO" id="GO:0006032">
    <property type="term" value="P:chitin catabolic process"/>
    <property type="evidence" value="ECO:0007669"/>
    <property type="project" value="UniProtKB-KW"/>
</dbReference>